<accession>F6FJ82</accession>
<reference key="2">
    <citation type="submission" date="2011-05" db="EMBL/GenBank/DDBJ databases">
        <title>The Genome of Mycoplasma haemofelis Strain Ohio2, a pathogenic hemoplasma of the cat.</title>
        <authorList>
            <person name="Santos A.P."/>
            <person name="Guimaraes A.M.S."/>
            <person name="SanMiguel P.J."/>
            <person name="Martin S.W."/>
            <person name="Messick J.B."/>
        </authorList>
    </citation>
    <scope>NUCLEOTIDE SEQUENCE</scope>
    <source>
        <strain>Ohio2</strain>
    </source>
</reference>
<reference evidence="1 2" key="1">
    <citation type="journal article" date="2011" name="J. Bacteriol.">
        <title>Complete genome sequences of two hemotropic Mycoplasmas, Mycoplasma haemofelis strain Ohio2 and Mycoplasma suis strain Illinois.</title>
        <authorList>
            <person name="Messick J.B."/>
            <person name="Santos A.P."/>
            <person name="Guimaraes A.M."/>
        </authorList>
    </citation>
    <scope>NUCLEOTIDE SEQUENCE [LARGE SCALE GENOMIC DNA]</scope>
    <source>
        <strain evidence="1 2">Ohio2</strain>
    </source>
</reference>
<sequence length="284" mass="31193">MSLVKGSLIGLGSAGALGTGGYFAWRSQQPTDVKSRLVWDGLSVAESKSLGVYKALYLANSTKDGFSSFVTADDKEKAAPLIKSKCDKLLDVSVSSEEYESALQEAKKWCLVPEKSTIEIALLLEDSEFSSADDDYKNTFALNKSSQDFIDAIKNGDDSLKTSSDVSTGFQKVKDWCNKVIKQSPIDVDLRNAKAWCLKGPSNIKEKLVKDGLVVIGEGGWQQGYVKHKSDSTFLSEISASQAPAQDSEGGNKLKTWCESKFTKKLHENDYSSTYEKVRKYCIK</sequence>
<dbReference type="HOGENOM" id="CLU_083871_0_0_14"/>
<dbReference type="STRING" id="859194.MHF_1030"/>
<name>F6FJ82_MYCHI</name>
<organism evidence="1 2">
    <name type="scientific">Mycoplasma haemofelis (strain Ohio2)</name>
    <dbReference type="NCBI Taxonomy" id="859194"/>
    <lineage>
        <taxon>Bacteria</taxon>
        <taxon>Bacillati</taxon>
        <taxon>Mycoplasmatota</taxon>
        <taxon>Mollicutes</taxon>
        <taxon>Mycoplasmataceae</taxon>
        <taxon>Mycoplasma</taxon>
    </lineage>
</organism>
<gene>
    <name evidence="1" type="ordered locus">MHF_1030</name>
</gene>
<evidence type="ECO:0000313" key="1">
    <source>
        <dbReference type="EMBL" id="AEG73280.1"/>
    </source>
</evidence>
<dbReference type="EMBL" id="CP002808">
    <property type="protein sequence ID" value="AEG73280.1"/>
    <property type="molecule type" value="Genomic_DNA"/>
</dbReference>
<evidence type="ECO:0000313" key="2">
    <source>
        <dbReference type="Proteomes" id="UP000007952"/>
    </source>
</evidence>
<dbReference type="KEGG" id="mhf:MHF_1030"/>
<dbReference type="BioCyc" id="MHAE859194:G1GR7-1023-MONOMER"/>
<dbReference type="Proteomes" id="UP000007952">
    <property type="component" value="Chromosome"/>
</dbReference>
<proteinExistence type="predicted"/>
<dbReference type="AlphaFoldDB" id="F6FJ82"/>
<protein>
    <submittedName>
        <fullName evidence="1">Uncharacterized protein</fullName>
    </submittedName>
</protein>